<feature type="compositionally biased region" description="Basic and acidic residues" evidence="1">
    <location>
        <begin position="201"/>
        <end position="214"/>
    </location>
</feature>
<reference evidence="2" key="1">
    <citation type="submission" date="2023-03" db="EMBL/GenBank/DDBJ databases">
        <title>Massive genome expansion in bonnet fungi (Mycena s.s.) driven by repeated elements and novel gene families across ecological guilds.</title>
        <authorList>
            <consortium name="Lawrence Berkeley National Laboratory"/>
            <person name="Harder C.B."/>
            <person name="Miyauchi S."/>
            <person name="Viragh M."/>
            <person name="Kuo A."/>
            <person name="Thoen E."/>
            <person name="Andreopoulos B."/>
            <person name="Lu D."/>
            <person name="Skrede I."/>
            <person name="Drula E."/>
            <person name="Henrissat B."/>
            <person name="Morin E."/>
            <person name="Kohler A."/>
            <person name="Barry K."/>
            <person name="LaButti K."/>
            <person name="Morin E."/>
            <person name="Salamov A."/>
            <person name="Lipzen A."/>
            <person name="Mereny Z."/>
            <person name="Hegedus B."/>
            <person name="Baldrian P."/>
            <person name="Stursova M."/>
            <person name="Weitz H."/>
            <person name="Taylor A."/>
            <person name="Grigoriev I.V."/>
            <person name="Nagy L.G."/>
            <person name="Martin F."/>
            <person name="Kauserud H."/>
        </authorList>
    </citation>
    <scope>NUCLEOTIDE SEQUENCE</scope>
    <source>
        <strain evidence="2">CBHHK182m</strain>
    </source>
</reference>
<feature type="compositionally biased region" description="Basic residues" evidence="1">
    <location>
        <begin position="159"/>
        <end position="181"/>
    </location>
</feature>
<comment type="caution">
    <text evidence="2">The sequence shown here is derived from an EMBL/GenBank/DDBJ whole genome shotgun (WGS) entry which is preliminary data.</text>
</comment>
<feature type="compositionally biased region" description="Low complexity" evidence="1">
    <location>
        <begin position="293"/>
        <end position="307"/>
    </location>
</feature>
<accession>A0AAD7H9K0</accession>
<evidence type="ECO:0000313" key="3">
    <source>
        <dbReference type="Proteomes" id="UP001215598"/>
    </source>
</evidence>
<dbReference type="AlphaFoldDB" id="A0AAD7H9K0"/>
<keyword evidence="3" id="KW-1185">Reference proteome</keyword>
<evidence type="ECO:0000313" key="2">
    <source>
        <dbReference type="EMBL" id="KAJ7715324.1"/>
    </source>
</evidence>
<organism evidence="2 3">
    <name type="scientific">Mycena metata</name>
    <dbReference type="NCBI Taxonomy" id="1033252"/>
    <lineage>
        <taxon>Eukaryota</taxon>
        <taxon>Fungi</taxon>
        <taxon>Dikarya</taxon>
        <taxon>Basidiomycota</taxon>
        <taxon>Agaricomycotina</taxon>
        <taxon>Agaricomycetes</taxon>
        <taxon>Agaricomycetidae</taxon>
        <taxon>Agaricales</taxon>
        <taxon>Marasmiineae</taxon>
        <taxon>Mycenaceae</taxon>
        <taxon>Mycena</taxon>
    </lineage>
</organism>
<sequence>MKGRSLAALLKVRISRRPWAEQSRTSTIRSDQLGTAASRVWAAYLAKSATILLRGEDPADAAAAWPGEAPGEEWGQEDTMEDTMEDHQLRDGGLVISYHHHLLVMGSFPGVPPLQPRKRPSPVEKRLKHTEYTLTHLAPRGYPVTRRRTRPRTQSPTRDHKKRTVNGKTHHPSSSSYHHHLQEKILATSPRKALKTNDGVFKVDHPDRPRDSPAKRKTPLFVATDLTSLSLPKSPSSAGSSNHSPTPGARQPLPSATPSVASTPSPTTPTTELSIDIDNAQPPPPNATGGIQGQQQQQQPQQQQPQPQQQPPPQQQHQPSRPPSDEAWMAMTPWGKSNNPHRGYAPAQAAPRLLPDGNPPFQRNAGRYNKAVITTPSIFENVDEEFKNAILPAREKYIALIMFNGGQRAIIVSKNAIPELLRGLSTLVDPASIHIISPQPAVVQTGNWNRDKYLAPGIFFLRSDDPTVLAQIAAQQTLAMHRDLAVHAVRIEPSLLSLVMGLWRPVSSTLSPLVLLQHARVAFRKKFITNTTTITAVGQATQGTLTGTAAEHALCVAKSVDAQWVAHATDPLIIIYMQPPTTDHAAWEHIKVTMRGAVLVHDTFAFTPLAEDALTPPPCVVCKLDTHIAYLCPFTKGEYDPDAEPGDIVAPQ</sequence>
<feature type="region of interest" description="Disordered" evidence="1">
    <location>
        <begin position="136"/>
        <end position="349"/>
    </location>
</feature>
<evidence type="ECO:0000256" key="1">
    <source>
        <dbReference type="SAM" id="MobiDB-lite"/>
    </source>
</evidence>
<dbReference type="EMBL" id="JARKIB010000310">
    <property type="protein sequence ID" value="KAJ7715324.1"/>
    <property type="molecule type" value="Genomic_DNA"/>
</dbReference>
<gene>
    <name evidence="2" type="ORF">B0H16DRAFT_1477481</name>
</gene>
<name>A0AAD7H9K0_9AGAR</name>
<proteinExistence type="predicted"/>
<feature type="compositionally biased region" description="Low complexity" evidence="1">
    <location>
        <begin position="224"/>
        <end position="274"/>
    </location>
</feature>
<protein>
    <submittedName>
        <fullName evidence="2">Uncharacterized protein</fullName>
    </submittedName>
</protein>
<dbReference type="Proteomes" id="UP001215598">
    <property type="component" value="Unassembled WGS sequence"/>
</dbReference>